<dbReference type="GO" id="GO:0005886">
    <property type="term" value="C:plasma membrane"/>
    <property type="evidence" value="ECO:0007669"/>
    <property type="project" value="TreeGrafter"/>
</dbReference>
<comment type="catalytic activity">
    <reaction evidence="2">
        <text>2 GTP = 3',3'-c-di-GMP + 2 diphosphate</text>
        <dbReference type="Rhea" id="RHEA:24898"/>
        <dbReference type="ChEBI" id="CHEBI:33019"/>
        <dbReference type="ChEBI" id="CHEBI:37565"/>
        <dbReference type="ChEBI" id="CHEBI:58805"/>
        <dbReference type="EC" id="2.7.7.65"/>
    </reaction>
</comment>
<evidence type="ECO:0000313" key="5">
    <source>
        <dbReference type="Proteomes" id="UP000190395"/>
    </source>
</evidence>
<dbReference type="Pfam" id="PF00990">
    <property type="entry name" value="GGDEF"/>
    <property type="match status" value="1"/>
</dbReference>
<dbReference type="PANTHER" id="PTHR45138">
    <property type="entry name" value="REGULATORY COMPONENTS OF SENSORY TRANSDUCTION SYSTEM"/>
    <property type="match status" value="1"/>
</dbReference>
<dbReference type="GO" id="GO:1902201">
    <property type="term" value="P:negative regulation of bacterial-type flagellum-dependent cell motility"/>
    <property type="evidence" value="ECO:0007669"/>
    <property type="project" value="TreeGrafter"/>
</dbReference>
<dbReference type="EC" id="2.7.7.65" evidence="1"/>
<dbReference type="AlphaFoldDB" id="A0A1T4N2R6"/>
<dbReference type="InterPro" id="IPR029787">
    <property type="entry name" value="Nucleotide_cyclase"/>
</dbReference>
<dbReference type="OrthoDB" id="363328at2"/>
<dbReference type="EMBL" id="FUXC01000005">
    <property type="protein sequence ID" value="SJZ73158.1"/>
    <property type="molecule type" value="Genomic_DNA"/>
</dbReference>
<evidence type="ECO:0000313" key="4">
    <source>
        <dbReference type="EMBL" id="SJZ73158.1"/>
    </source>
</evidence>
<evidence type="ECO:0000256" key="2">
    <source>
        <dbReference type="ARBA" id="ARBA00034247"/>
    </source>
</evidence>
<dbReference type="CDD" id="cd01949">
    <property type="entry name" value="GGDEF"/>
    <property type="match status" value="1"/>
</dbReference>
<proteinExistence type="predicted"/>
<dbReference type="GO" id="GO:0043709">
    <property type="term" value="P:cell adhesion involved in single-species biofilm formation"/>
    <property type="evidence" value="ECO:0007669"/>
    <property type="project" value="TreeGrafter"/>
</dbReference>
<gene>
    <name evidence="4" type="ORF">SAMN02745152_01069</name>
</gene>
<keyword evidence="5" id="KW-1185">Reference proteome</keyword>
<sequence length="349" mass="40182">MNMGPNFLFEDEKSFDSLTKLYTRDVVVDYVNFLVAEGIPFTLAIVDIDNFKYVNDTYGHITGDKVLIEVAERIKKVIEGKGFVGRFGGDEFLIVFPKITDYKEVWENAHKLMKFMNSNEIQNIIGLYVTITMGISRFPEDDSTYEGLLETADKALYRGKNKGRNCFIIYLPEKHANIELKTEKDRSQSSMYLHFNVFRMLTKIEKLDTGIKMLFNFLSSYFMADHICIQKGCKIYFEKIHKLSRTKDFLPINLSLVDNAMCAPADFFYVNQLESLISSNQSELAGEYSAQRIKAAFACKIAKAEDGEFIILRVDSTIKRIWQHGEMDIYITTAKVLEMLYNSGRLVLE</sequence>
<name>A0A1T4N2R6_9SPIR</name>
<dbReference type="InterPro" id="IPR043128">
    <property type="entry name" value="Rev_trsase/Diguanyl_cyclase"/>
</dbReference>
<evidence type="ECO:0000256" key="1">
    <source>
        <dbReference type="ARBA" id="ARBA00012528"/>
    </source>
</evidence>
<dbReference type="NCBIfam" id="TIGR00254">
    <property type="entry name" value="GGDEF"/>
    <property type="match status" value="1"/>
</dbReference>
<dbReference type="PROSITE" id="PS50887">
    <property type="entry name" value="GGDEF"/>
    <property type="match status" value="1"/>
</dbReference>
<dbReference type="Proteomes" id="UP000190395">
    <property type="component" value="Unassembled WGS sequence"/>
</dbReference>
<feature type="domain" description="GGDEF" evidence="3">
    <location>
        <begin position="39"/>
        <end position="172"/>
    </location>
</feature>
<protein>
    <recommendedName>
        <fullName evidence="1">diguanylate cyclase</fullName>
        <ecNumber evidence="1">2.7.7.65</ecNumber>
    </recommendedName>
</protein>
<dbReference type="InterPro" id="IPR050469">
    <property type="entry name" value="Diguanylate_Cyclase"/>
</dbReference>
<dbReference type="RefSeq" id="WP_078930825.1">
    <property type="nucleotide sequence ID" value="NZ_FUXC01000005.1"/>
</dbReference>
<dbReference type="GeneID" id="303367320"/>
<dbReference type="SMART" id="SM00267">
    <property type="entry name" value="GGDEF"/>
    <property type="match status" value="1"/>
</dbReference>
<dbReference type="STRING" id="225004.SAMN02745152_01069"/>
<organism evidence="4 5">
    <name type="scientific">Treponema berlinense</name>
    <dbReference type="NCBI Taxonomy" id="225004"/>
    <lineage>
        <taxon>Bacteria</taxon>
        <taxon>Pseudomonadati</taxon>
        <taxon>Spirochaetota</taxon>
        <taxon>Spirochaetia</taxon>
        <taxon>Spirochaetales</taxon>
        <taxon>Treponemataceae</taxon>
        <taxon>Treponema</taxon>
    </lineage>
</organism>
<evidence type="ECO:0000259" key="3">
    <source>
        <dbReference type="PROSITE" id="PS50887"/>
    </source>
</evidence>
<accession>A0A1T4N2R6</accession>
<dbReference type="Gene3D" id="3.30.70.270">
    <property type="match status" value="1"/>
</dbReference>
<dbReference type="SUPFAM" id="SSF55073">
    <property type="entry name" value="Nucleotide cyclase"/>
    <property type="match status" value="1"/>
</dbReference>
<dbReference type="InterPro" id="IPR000160">
    <property type="entry name" value="GGDEF_dom"/>
</dbReference>
<dbReference type="PANTHER" id="PTHR45138:SF9">
    <property type="entry name" value="DIGUANYLATE CYCLASE DGCM-RELATED"/>
    <property type="match status" value="1"/>
</dbReference>
<reference evidence="4 5" key="1">
    <citation type="submission" date="2017-02" db="EMBL/GenBank/DDBJ databases">
        <authorList>
            <person name="Peterson S.W."/>
        </authorList>
    </citation>
    <scope>NUCLEOTIDE SEQUENCE [LARGE SCALE GENOMIC DNA]</scope>
    <source>
        <strain evidence="4 5">ATCC BAA-909</strain>
    </source>
</reference>
<dbReference type="GO" id="GO:0052621">
    <property type="term" value="F:diguanylate cyclase activity"/>
    <property type="evidence" value="ECO:0007669"/>
    <property type="project" value="UniProtKB-EC"/>
</dbReference>